<keyword evidence="1" id="KW-1133">Transmembrane helix</keyword>
<gene>
    <name evidence="2" type="ORF">PCO31111_03445</name>
</gene>
<protein>
    <submittedName>
        <fullName evidence="2">Uncharacterized protein</fullName>
    </submittedName>
</protein>
<proteinExistence type="predicted"/>
<keyword evidence="1" id="KW-0812">Transmembrane</keyword>
<feature type="transmembrane region" description="Helical" evidence="1">
    <location>
        <begin position="46"/>
        <end position="65"/>
    </location>
</feature>
<evidence type="ECO:0000256" key="1">
    <source>
        <dbReference type="SAM" id="Phobius"/>
    </source>
</evidence>
<reference evidence="2 3" key="1">
    <citation type="submission" date="2019-08" db="EMBL/GenBank/DDBJ databases">
        <authorList>
            <person name="Peeters C."/>
        </authorList>
    </citation>
    <scope>NUCLEOTIDE SEQUENCE [LARGE SCALE GENOMIC DNA]</scope>
    <source>
        <strain evidence="2 3">LMG 31111</strain>
    </source>
</reference>
<evidence type="ECO:0000313" key="2">
    <source>
        <dbReference type="EMBL" id="VVE26831.1"/>
    </source>
</evidence>
<dbReference type="AlphaFoldDB" id="A0A5E4WQQ5"/>
<keyword evidence="1" id="KW-0472">Membrane</keyword>
<feature type="transmembrane region" description="Helical" evidence="1">
    <location>
        <begin position="20"/>
        <end position="40"/>
    </location>
</feature>
<dbReference type="EMBL" id="CABPSE010000012">
    <property type="protein sequence ID" value="VVE26831.1"/>
    <property type="molecule type" value="Genomic_DNA"/>
</dbReference>
<name>A0A5E4WQQ5_9BURK</name>
<sequence length="81" mass="8373">MSLKDLITDYDGETLETGRVAAIVGIAAFIVLAAWGVIAQGKDFDMQAFGIGFGSLVGGLGVYLMGDKSKPKEHAPGGEAQ</sequence>
<dbReference type="RefSeq" id="WP_058379123.1">
    <property type="nucleotide sequence ID" value="NZ_CABPSE010000012.1"/>
</dbReference>
<evidence type="ECO:0000313" key="3">
    <source>
        <dbReference type="Proteomes" id="UP000383971"/>
    </source>
</evidence>
<dbReference type="Proteomes" id="UP000383971">
    <property type="component" value="Unassembled WGS sequence"/>
</dbReference>
<keyword evidence="3" id="KW-1185">Reference proteome</keyword>
<accession>A0A5E4WQQ5</accession>
<organism evidence="2 3">
    <name type="scientific">Pandoraea communis</name>
    <dbReference type="NCBI Taxonomy" id="2508297"/>
    <lineage>
        <taxon>Bacteria</taxon>
        <taxon>Pseudomonadati</taxon>
        <taxon>Pseudomonadota</taxon>
        <taxon>Betaproteobacteria</taxon>
        <taxon>Burkholderiales</taxon>
        <taxon>Burkholderiaceae</taxon>
        <taxon>Pandoraea</taxon>
    </lineage>
</organism>